<evidence type="ECO:0000256" key="3">
    <source>
        <dbReference type="ARBA" id="ARBA00022989"/>
    </source>
</evidence>
<organism evidence="7 8">
    <name type="scientific">Thiocapsa rosea</name>
    <dbReference type="NCBI Taxonomy" id="69360"/>
    <lineage>
        <taxon>Bacteria</taxon>
        <taxon>Pseudomonadati</taxon>
        <taxon>Pseudomonadota</taxon>
        <taxon>Gammaproteobacteria</taxon>
        <taxon>Chromatiales</taxon>
        <taxon>Chromatiaceae</taxon>
        <taxon>Thiocapsa</taxon>
    </lineage>
</organism>
<feature type="transmembrane region" description="Helical" evidence="6">
    <location>
        <begin position="235"/>
        <end position="255"/>
    </location>
</feature>
<dbReference type="GO" id="GO:0016020">
    <property type="term" value="C:membrane"/>
    <property type="evidence" value="ECO:0007669"/>
    <property type="project" value="UniProtKB-SubCell"/>
</dbReference>
<feature type="transmembrane region" description="Helical" evidence="6">
    <location>
        <begin position="203"/>
        <end position="223"/>
    </location>
</feature>
<dbReference type="Proteomes" id="UP000274556">
    <property type="component" value="Unassembled WGS sequence"/>
</dbReference>
<sequence>MTNLDPIADLAVPALVWLLMLAVGLELTPGDLRRVVVYPKAVLVATLGQLLLLPAIAAALIWALRPEPTVVAGMILLAASPGGALSNVYTYLARANLALSVTLTALSTLLALISMPLLTAAGMALFLDRQDAIPVPFARMVGQLVLLMVLPLGLGMALRHGWPGLVRHVGRWLRRLSLLGLAILVGAILYAQRADLASGLGPMVTAALIFFVTAMLTGWVLGWMVGLNRRDRFTLLLEFGVRNLALVALIGITVFGRVELVLFATLFLVVEMPIVLLLAGLHGRRAGPTDTAELVGGEPGSPSHDREANAPVH</sequence>
<evidence type="ECO:0000256" key="6">
    <source>
        <dbReference type="SAM" id="Phobius"/>
    </source>
</evidence>
<dbReference type="RefSeq" id="WP_120796544.1">
    <property type="nucleotide sequence ID" value="NZ_RBXL01000001.1"/>
</dbReference>
<protein>
    <submittedName>
        <fullName evidence="7">BASS family bile acid:Na+ symporter</fullName>
    </submittedName>
</protein>
<dbReference type="PANTHER" id="PTHR10361:SF24">
    <property type="entry name" value="P3 PROTEIN"/>
    <property type="match status" value="1"/>
</dbReference>
<name>A0A495V614_9GAMM</name>
<accession>A0A495V614</accession>
<feature type="transmembrane region" description="Helical" evidence="6">
    <location>
        <begin position="12"/>
        <end position="29"/>
    </location>
</feature>
<dbReference type="Gene3D" id="1.20.1530.20">
    <property type="match status" value="1"/>
</dbReference>
<keyword evidence="3 6" id="KW-1133">Transmembrane helix</keyword>
<keyword evidence="2 6" id="KW-0812">Transmembrane</keyword>
<comment type="caution">
    <text evidence="7">The sequence shown here is derived from an EMBL/GenBank/DDBJ whole genome shotgun (WGS) entry which is preliminary data.</text>
</comment>
<comment type="subcellular location">
    <subcellularLocation>
        <location evidence="1">Membrane</location>
        <topology evidence="1">Multi-pass membrane protein</topology>
    </subcellularLocation>
</comment>
<evidence type="ECO:0000256" key="2">
    <source>
        <dbReference type="ARBA" id="ARBA00022692"/>
    </source>
</evidence>
<proteinExistence type="predicted"/>
<feature type="transmembrane region" description="Helical" evidence="6">
    <location>
        <begin position="137"/>
        <end position="160"/>
    </location>
</feature>
<evidence type="ECO:0000256" key="4">
    <source>
        <dbReference type="ARBA" id="ARBA00023136"/>
    </source>
</evidence>
<evidence type="ECO:0000313" key="7">
    <source>
        <dbReference type="EMBL" id="RKT44045.1"/>
    </source>
</evidence>
<feature type="transmembrane region" description="Helical" evidence="6">
    <location>
        <begin position="261"/>
        <end position="281"/>
    </location>
</feature>
<dbReference type="InterPro" id="IPR038770">
    <property type="entry name" value="Na+/solute_symporter_sf"/>
</dbReference>
<dbReference type="EMBL" id="RBXL01000001">
    <property type="protein sequence ID" value="RKT44045.1"/>
    <property type="molecule type" value="Genomic_DNA"/>
</dbReference>
<keyword evidence="8" id="KW-1185">Reference proteome</keyword>
<feature type="transmembrane region" description="Helical" evidence="6">
    <location>
        <begin position="172"/>
        <end position="191"/>
    </location>
</feature>
<feature type="transmembrane region" description="Helical" evidence="6">
    <location>
        <begin position="70"/>
        <end position="92"/>
    </location>
</feature>
<feature type="compositionally biased region" description="Basic and acidic residues" evidence="5">
    <location>
        <begin position="303"/>
        <end position="313"/>
    </location>
</feature>
<reference evidence="7 8" key="1">
    <citation type="submission" date="2018-10" db="EMBL/GenBank/DDBJ databases">
        <title>Genomic Encyclopedia of Archaeal and Bacterial Type Strains, Phase II (KMG-II): from individual species to whole genera.</title>
        <authorList>
            <person name="Goeker M."/>
        </authorList>
    </citation>
    <scope>NUCLEOTIDE SEQUENCE [LARGE SCALE GENOMIC DNA]</scope>
    <source>
        <strain evidence="7 8">DSM 235</strain>
    </source>
</reference>
<evidence type="ECO:0000256" key="5">
    <source>
        <dbReference type="SAM" id="MobiDB-lite"/>
    </source>
</evidence>
<dbReference type="OrthoDB" id="9806785at2"/>
<evidence type="ECO:0000256" key="1">
    <source>
        <dbReference type="ARBA" id="ARBA00004141"/>
    </source>
</evidence>
<feature type="region of interest" description="Disordered" evidence="5">
    <location>
        <begin position="289"/>
        <end position="313"/>
    </location>
</feature>
<gene>
    <name evidence="7" type="ORF">BDD21_1416</name>
</gene>
<feature type="transmembrane region" description="Helical" evidence="6">
    <location>
        <begin position="99"/>
        <end position="125"/>
    </location>
</feature>
<evidence type="ECO:0000313" key="8">
    <source>
        <dbReference type="Proteomes" id="UP000274556"/>
    </source>
</evidence>
<dbReference type="AlphaFoldDB" id="A0A495V614"/>
<dbReference type="InterPro" id="IPR004710">
    <property type="entry name" value="Bilac:Na_transpt"/>
</dbReference>
<dbReference type="PANTHER" id="PTHR10361">
    <property type="entry name" value="SODIUM-BILE ACID COTRANSPORTER"/>
    <property type="match status" value="1"/>
</dbReference>
<feature type="transmembrane region" description="Helical" evidence="6">
    <location>
        <begin position="41"/>
        <end position="64"/>
    </location>
</feature>
<dbReference type="InterPro" id="IPR002657">
    <property type="entry name" value="BilAc:Na_symport/Acr3"/>
</dbReference>
<dbReference type="Pfam" id="PF01758">
    <property type="entry name" value="SBF"/>
    <property type="match status" value="1"/>
</dbReference>
<keyword evidence="4 6" id="KW-0472">Membrane</keyword>